<feature type="compositionally biased region" description="Basic and acidic residues" evidence="1">
    <location>
        <begin position="1"/>
        <end position="24"/>
    </location>
</feature>
<feature type="domain" description="DUF5681" evidence="2">
    <location>
        <begin position="26"/>
        <end position="81"/>
    </location>
</feature>
<evidence type="ECO:0000313" key="3">
    <source>
        <dbReference type="EMBL" id="MBP0463093.1"/>
    </source>
</evidence>
<keyword evidence="4" id="KW-1185">Reference proteome</keyword>
<sequence length="170" mass="18544">MSTETDDRGHETTAGERRLHDGRGKFAPGNPGRPKGSRHVVLKMLDEIGDENAKAVWLKAIELAINGDTVAQKLVLDRVMPGRKMNPVKIDLPAKIETTADVVDAMMRVTTAVARGEISPDEGQAVKDVLEGARRAIETHTLARRLALIEQRMGGSQALALPYSEAEDER</sequence>
<feature type="region of interest" description="Disordered" evidence="1">
    <location>
        <begin position="1"/>
        <end position="37"/>
    </location>
</feature>
<dbReference type="EMBL" id="JAGIYZ010000002">
    <property type="protein sequence ID" value="MBP0463093.1"/>
    <property type="molecule type" value="Genomic_DNA"/>
</dbReference>
<protein>
    <recommendedName>
        <fullName evidence="2">DUF5681 domain-containing protein</fullName>
    </recommendedName>
</protein>
<gene>
    <name evidence="3" type="ORF">J5Y09_04150</name>
</gene>
<evidence type="ECO:0000256" key="1">
    <source>
        <dbReference type="SAM" id="MobiDB-lite"/>
    </source>
</evidence>
<dbReference type="InterPro" id="IPR043736">
    <property type="entry name" value="DUF5681"/>
</dbReference>
<accession>A0ABS4AQG0</accession>
<reference evidence="3 4" key="1">
    <citation type="submission" date="2021-03" db="EMBL/GenBank/DDBJ databases">
        <authorList>
            <person name="So Y."/>
        </authorList>
    </citation>
    <scope>NUCLEOTIDE SEQUENCE [LARGE SCALE GENOMIC DNA]</scope>
    <source>
        <strain evidence="3 4">PWR1</strain>
    </source>
</reference>
<evidence type="ECO:0000313" key="4">
    <source>
        <dbReference type="Proteomes" id="UP000680815"/>
    </source>
</evidence>
<comment type="caution">
    <text evidence="3">The sequence shown here is derived from an EMBL/GenBank/DDBJ whole genome shotgun (WGS) entry which is preliminary data.</text>
</comment>
<organism evidence="3 4">
    <name type="scientific">Roseomonas nitratireducens</name>
    <dbReference type="NCBI Taxonomy" id="2820810"/>
    <lineage>
        <taxon>Bacteria</taxon>
        <taxon>Pseudomonadati</taxon>
        <taxon>Pseudomonadota</taxon>
        <taxon>Alphaproteobacteria</taxon>
        <taxon>Acetobacterales</taxon>
        <taxon>Roseomonadaceae</taxon>
        <taxon>Roseomonas</taxon>
    </lineage>
</organism>
<name>A0ABS4AQG0_9PROT</name>
<evidence type="ECO:0000259" key="2">
    <source>
        <dbReference type="Pfam" id="PF18932"/>
    </source>
</evidence>
<dbReference type="Pfam" id="PF18932">
    <property type="entry name" value="DUF5681"/>
    <property type="match status" value="1"/>
</dbReference>
<proteinExistence type="predicted"/>
<dbReference type="Proteomes" id="UP000680815">
    <property type="component" value="Unassembled WGS sequence"/>
</dbReference>
<dbReference type="RefSeq" id="WP_209350469.1">
    <property type="nucleotide sequence ID" value="NZ_JAGIYZ010000002.1"/>
</dbReference>